<dbReference type="GO" id="GO:0005851">
    <property type="term" value="C:eukaryotic translation initiation factor 2B complex"/>
    <property type="evidence" value="ECO:0007669"/>
    <property type="project" value="TreeGrafter"/>
</dbReference>
<protein>
    <recommendedName>
        <fullName evidence="7">Mannose-1-phosphate guanyltransferase C-terminal domain-containing protein</fullName>
    </recommendedName>
</protein>
<evidence type="ECO:0000256" key="3">
    <source>
        <dbReference type="ARBA" id="ARBA00022490"/>
    </source>
</evidence>
<comment type="subcellular location">
    <subcellularLocation>
        <location evidence="1">Cytoplasm</location>
        <location evidence="1">Cytosol</location>
    </subcellularLocation>
</comment>
<feature type="domain" description="Mannose-1-phosphate guanyltransferase C-terminal" evidence="7">
    <location>
        <begin position="137"/>
        <end position="207"/>
    </location>
</feature>
<evidence type="ECO:0000256" key="2">
    <source>
        <dbReference type="ARBA" id="ARBA00007878"/>
    </source>
</evidence>
<dbReference type="Pfam" id="PF25087">
    <property type="entry name" value="GMPPB_C"/>
    <property type="match status" value="1"/>
</dbReference>
<evidence type="ECO:0000313" key="8">
    <source>
        <dbReference type="EMBL" id="CAD8914528.1"/>
    </source>
</evidence>
<name>A0A7S1G7X8_9STRA</name>
<evidence type="ECO:0000256" key="4">
    <source>
        <dbReference type="ARBA" id="ARBA00022540"/>
    </source>
</evidence>
<keyword evidence="5" id="KW-0648">Protein biosynthesis</keyword>
<dbReference type="GO" id="GO:0005829">
    <property type="term" value="C:cytosol"/>
    <property type="evidence" value="ECO:0007669"/>
    <property type="project" value="UniProtKB-SubCell"/>
</dbReference>
<comment type="similarity">
    <text evidence="2">Belongs to the eIF-2B gamma/epsilon subunits family.</text>
</comment>
<comment type="subunit">
    <text evidence="6">Component of the translation initiation factor 2B (eIF2B) complex which is a heterodecamer of two sets of five different subunits: alpha, beta, gamma, delta and epsilon. Subunits alpha, beta and delta comprise a regulatory subcomplex and subunits epsilon and gamma comprise a catalytic subcomplex. Within the complex, the hexameric regulatory complex resides at the center, with the two heterodimeric catalytic subcomplexes bound on opposite sides.</text>
</comment>
<dbReference type="EMBL" id="HBFS01011275">
    <property type="protein sequence ID" value="CAD8914528.1"/>
    <property type="molecule type" value="Transcribed_RNA"/>
</dbReference>
<dbReference type="InterPro" id="IPR011004">
    <property type="entry name" value="Trimer_LpxA-like_sf"/>
</dbReference>
<evidence type="ECO:0000256" key="1">
    <source>
        <dbReference type="ARBA" id="ARBA00004514"/>
    </source>
</evidence>
<gene>
    <name evidence="8" type="ORF">BSP0115_LOCUS7781</name>
</gene>
<evidence type="ECO:0000259" key="7">
    <source>
        <dbReference type="Pfam" id="PF25087"/>
    </source>
</evidence>
<sequence>MHTDILDAHCYVFNHWVLGLLDERPKITSIKFELVPYLVRRQFLGLAGVPESLHEAASHATALANSMSAGADVAGPDDLIRCFSLVLPADGLYCARAKSVPAYARINREVATLPRSEYTPWPKLPEAPGRFRDSLIGTEVVLGSKVSIVKSCVGSHCKIGAGVKLNSCIVMGHVVIGDNSVIQNTIICKDTTIGAGCNINECQIAATSNVAAGSRLKDEQVGKEPAGADDYW</sequence>
<dbReference type="SUPFAM" id="SSF51161">
    <property type="entry name" value="Trimeric LpxA-like enzymes"/>
    <property type="match status" value="1"/>
</dbReference>
<reference evidence="8" key="1">
    <citation type="submission" date="2021-01" db="EMBL/GenBank/DDBJ databases">
        <authorList>
            <person name="Corre E."/>
            <person name="Pelletier E."/>
            <person name="Niang G."/>
            <person name="Scheremetjew M."/>
            <person name="Finn R."/>
            <person name="Kale V."/>
            <person name="Holt S."/>
            <person name="Cochrane G."/>
            <person name="Meng A."/>
            <person name="Brown T."/>
            <person name="Cohen L."/>
        </authorList>
    </citation>
    <scope>NUCLEOTIDE SEQUENCE</scope>
    <source>
        <strain evidence="8">Ms1</strain>
    </source>
</reference>
<dbReference type="GO" id="GO:0002183">
    <property type="term" value="P:cytoplasmic translational initiation"/>
    <property type="evidence" value="ECO:0007669"/>
    <property type="project" value="TreeGrafter"/>
</dbReference>
<organism evidence="8">
    <name type="scientific">Bicosoecida sp. CB-2014</name>
    <dbReference type="NCBI Taxonomy" id="1486930"/>
    <lineage>
        <taxon>Eukaryota</taxon>
        <taxon>Sar</taxon>
        <taxon>Stramenopiles</taxon>
        <taxon>Bigyra</taxon>
        <taxon>Opalozoa</taxon>
        <taxon>Bicosoecida</taxon>
    </lineage>
</organism>
<evidence type="ECO:0000256" key="5">
    <source>
        <dbReference type="ARBA" id="ARBA00022917"/>
    </source>
</evidence>
<evidence type="ECO:0000256" key="6">
    <source>
        <dbReference type="ARBA" id="ARBA00046432"/>
    </source>
</evidence>
<keyword evidence="4" id="KW-0396">Initiation factor</keyword>
<keyword evidence="3" id="KW-0963">Cytoplasm</keyword>
<dbReference type="InterPro" id="IPR056729">
    <property type="entry name" value="GMPPB_C"/>
</dbReference>
<dbReference type="AlphaFoldDB" id="A0A7S1G7X8"/>
<dbReference type="GO" id="GO:0005085">
    <property type="term" value="F:guanyl-nucleotide exchange factor activity"/>
    <property type="evidence" value="ECO:0007669"/>
    <property type="project" value="TreeGrafter"/>
</dbReference>
<proteinExistence type="inferred from homology"/>
<dbReference type="Gene3D" id="2.160.10.10">
    <property type="entry name" value="Hexapeptide repeat proteins"/>
    <property type="match status" value="1"/>
</dbReference>
<dbReference type="InterPro" id="IPR051960">
    <property type="entry name" value="eIF2B_gamma"/>
</dbReference>
<accession>A0A7S1G7X8</accession>
<dbReference type="PANTHER" id="PTHR45989:SF1">
    <property type="entry name" value="TRANSLATION INITIATION FACTOR EIF-2B SUBUNIT GAMMA"/>
    <property type="match status" value="1"/>
</dbReference>
<dbReference type="GO" id="GO:0003743">
    <property type="term" value="F:translation initiation factor activity"/>
    <property type="evidence" value="ECO:0007669"/>
    <property type="project" value="TreeGrafter"/>
</dbReference>
<dbReference type="PANTHER" id="PTHR45989">
    <property type="entry name" value="TRANSLATION INITIATION FACTOR EIF-2B SUBUNIT GAMMA"/>
    <property type="match status" value="1"/>
</dbReference>